<comment type="caution">
    <text evidence="1">The sequence shown here is derived from an EMBL/GenBank/DDBJ whole genome shotgun (WGS) entry which is preliminary data.</text>
</comment>
<gene>
    <name evidence="1" type="ORF">LEP1GSC158_4959</name>
</gene>
<dbReference type="Proteomes" id="UP000012089">
    <property type="component" value="Unassembled WGS sequence"/>
</dbReference>
<reference evidence="1 2" key="1">
    <citation type="submission" date="2013-01" db="EMBL/GenBank/DDBJ databases">
        <authorList>
            <person name="Harkins D.M."/>
            <person name="Durkin A.S."/>
            <person name="Brinkac L.M."/>
            <person name="Haft D.H."/>
            <person name="Selengut J.D."/>
            <person name="Sanka R."/>
            <person name="DePew J."/>
            <person name="Purushe J."/>
            <person name="Tulsiani S.M."/>
            <person name="Graham G.C."/>
            <person name="Burns M.-A."/>
            <person name="Dohnt M.F."/>
            <person name="Smythe L.D."/>
            <person name="McKay D.B."/>
            <person name="Craig S.B."/>
            <person name="Vinetz J.M."/>
            <person name="Sutton G.G."/>
            <person name="Nierman W.C."/>
            <person name="Fouts D.E."/>
        </authorList>
    </citation>
    <scope>NUCLEOTIDE SEQUENCE [LARGE SCALE GENOMIC DNA]</scope>
    <source>
        <strain evidence="1 2">LT2156</strain>
    </source>
</reference>
<proteinExistence type="predicted"/>
<evidence type="ECO:0000313" key="2">
    <source>
        <dbReference type="Proteomes" id="UP000012089"/>
    </source>
</evidence>
<protein>
    <submittedName>
        <fullName evidence="1">Uncharacterized protein</fullName>
    </submittedName>
</protein>
<evidence type="ECO:0000313" key="1">
    <source>
        <dbReference type="EMBL" id="EMM94020.1"/>
    </source>
</evidence>
<organism evidence="1 2">
    <name type="scientific">Leptospira interrogans serovar Zanoni str. LT2156</name>
    <dbReference type="NCBI Taxonomy" id="1001601"/>
    <lineage>
        <taxon>Bacteria</taxon>
        <taxon>Pseudomonadati</taxon>
        <taxon>Spirochaetota</taxon>
        <taxon>Spirochaetia</taxon>
        <taxon>Leptospirales</taxon>
        <taxon>Leptospiraceae</taxon>
        <taxon>Leptospira</taxon>
    </lineage>
</organism>
<sequence length="40" mass="4622">MAVEKIFRVVPTILEFVHKIPGMSAVLPQKPLFRNQFIIL</sequence>
<dbReference type="AlphaFoldDB" id="M6HAE9"/>
<accession>M6HAE9</accession>
<name>M6HAE9_LEPIR</name>
<dbReference type="EMBL" id="AFMF02000038">
    <property type="protein sequence ID" value="EMM94020.1"/>
    <property type="molecule type" value="Genomic_DNA"/>
</dbReference>